<dbReference type="Proteomes" id="UP001449657">
    <property type="component" value="Chromosome"/>
</dbReference>
<gene>
    <name evidence="1" type="ORF">WJU22_22330</name>
</gene>
<proteinExistence type="predicted"/>
<organism evidence="1 2">
    <name type="scientific">Chitinophaga caseinilytica</name>
    <dbReference type="NCBI Taxonomy" id="2267521"/>
    <lineage>
        <taxon>Bacteria</taxon>
        <taxon>Pseudomonadati</taxon>
        <taxon>Bacteroidota</taxon>
        <taxon>Chitinophagia</taxon>
        <taxon>Chitinophagales</taxon>
        <taxon>Chitinophagaceae</taxon>
        <taxon>Chitinophaga</taxon>
    </lineage>
</organism>
<dbReference type="RefSeq" id="WP_341840392.1">
    <property type="nucleotide sequence ID" value="NZ_CP149792.1"/>
</dbReference>
<dbReference type="InterPro" id="IPR029052">
    <property type="entry name" value="Metallo-depent_PP-like"/>
</dbReference>
<dbReference type="Gene3D" id="3.60.21.10">
    <property type="match status" value="1"/>
</dbReference>
<dbReference type="EMBL" id="CP150096">
    <property type="protein sequence ID" value="WZN45641.1"/>
    <property type="molecule type" value="Genomic_DNA"/>
</dbReference>
<name>A0ABZ2Z4Q3_9BACT</name>
<keyword evidence="2" id="KW-1185">Reference proteome</keyword>
<evidence type="ECO:0000313" key="1">
    <source>
        <dbReference type="EMBL" id="WZN45641.1"/>
    </source>
</evidence>
<protein>
    <submittedName>
        <fullName evidence="1">Metallophosphoesterase family protein</fullName>
    </submittedName>
</protein>
<accession>A0ABZ2Z4Q3</accession>
<sequence>MFADLDKRKPHAVYCLGDLVGYNIWLYEVIRAICKLSIPTIAGNNDQGIGPMSHECCGASIWRRRSDASNALKTPNPRKSQRNPP</sequence>
<dbReference type="CDD" id="cd00838">
    <property type="entry name" value="MPP_superfamily"/>
    <property type="match status" value="1"/>
</dbReference>
<dbReference type="SUPFAM" id="SSF56300">
    <property type="entry name" value="Metallo-dependent phosphatases"/>
    <property type="match status" value="1"/>
</dbReference>
<evidence type="ECO:0000313" key="2">
    <source>
        <dbReference type="Proteomes" id="UP001449657"/>
    </source>
</evidence>
<reference evidence="1 2" key="1">
    <citation type="submission" date="2024-03" db="EMBL/GenBank/DDBJ databases">
        <title>Chitinophaga caseinilytica sp. nov., a casein hydrolysing bacterium isolated from forest soil.</title>
        <authorList>
            <person name="Lee D.S."/>
            <person name="Han D.M."/>
            <person name="Baek J.H."/>
            <person name="Choi D.G."/>
            <person name="Jeon J.H."/>
            <person name="Jeon C.O."/>
        </authorList>
    </citation>
    <scope>NUCLEOTIDE SEQUENCE [LARGE SCALE GENOMIC DNA]</scope>
    <source>
        <strain evidence="1 2">KACC 19118</strain>
    </source>
</reference>